<proteinExistence type="predicted"/>
<dbReference type="SUPFAM" id="SSF48576">
    <property type="entry name" value="Terpenoid synthases"/>
    <property type="match status" value="1"/>
</dbReference>
<comment type="pathway">
    <text evidence="1">Carotenoid biosynthesis.</text>
</comment>
<dbReference type="GO" id="GO:0016117">
    <property type="term" value="P:carotenoid biosynthetic process"/>
    <property type="evidence" value="ECO:0007669"/>
    <property type="project" value="UniProtKB-KW"/>
</dbReference>
<evidence type="ECO:0000256" key="3">
    <source>
        <dbReference type="ARBA" id="ARBA00022746"/>
    </source>
</evidence>
<dbReference type="Proteomes" id="UP000323274">
    <property type="component" value="Unassembled WGS sequence"/>
</dbReference>
<dbReference type="InterPro" id="IPR008949">
    <property type="entry name" value="Isoprenoid_synthase_dom_sf"/>
</dbReference>
<dbReference type="EMBL" id="BJJW01000006">
    <property type="protein sequence ID" value="GDZ83670.1"/>
    <property type="molecule type" value="Genomic_DNA"/>
</dbReference>
<evidence type="ECO:0000313" key="5">
    <source>
        <dbReference type="Proteomes" id="UP000323274"/>
    </source>
</evidence>
<comment type="caution">
    <text evidence="4">The sequence shown here is derived from an EMBL/GenBank/DDBJ whole genome shotgun (WGS) entry which is preliminary data.</text>
</comment>
<organism evidence="4 5">
    <name type="scientific">Leuconostoc citreum</name>
    <dbReference type="NCBI Taxonomy" id="33964"/>
    <lineage>
        <taxon>Bacteria</taxon>
        <taxon>Bacillati</taxon>
        <taxon>Bacillota</taxon>
        <taxon>Bacilli</taxon>
        <taxon>Lactobacillales</taxon>
        <taxon>Lactobacillaceae</taxon>
        <taxon>Leuconostoc</taxon>
    </lineage>
</organism>
<dbReference type="GeneID" id="61102224"/>
<dbReference type="InterPro" id="IPR033904">
    <property type="entry name" value="Trans_IPPS_HH"/>
</dbReference>
<evidence type="ECO:0000256" key="1">
    <source>
        <dbReference type="ARBA" id="ARBA00004829"/>
    </source>
</evidence>
<dbReference type="SFLD" id="SFLDG01212">
    <property type="entry name" value="Phytoene_synthase_like"/>
    <property type="match status" value="1"/>
</dbReference>
<dbReference type="SFLD" id="SFLDG01018">
    <property type="entry name" value="Squalene/Phytoene_Synthase_Lik"/>
    <property type="match status" value="1"/>
</dbReference>
<dbReference type="Pfam" id="PF00494">
    <property type="entry name" value="SQS_PSY"/>
    <property type="match status" value="1"/>
</dbReference>
<dbReference type="SFLD" id="SFLDS00005">
    <property type="entry name" value="Isoprenoid_Synthase_Type_I"/>
    <property type="match status" value="1"/>
</dbReference>
<dbReference type="PANTHER" id="PTHR31480">
    <property type="entry name" value="BIFUNCTIONAL LYCOPENE CYCLASE/PHYTOENE SYNTHASE"/>
    <property type="match status" value="1"/>
</dbReference>
<dbReference type="InterPro" id="IPR002060">
    <property type="entry name" value="Squ/phyt_synthse"/>
</dbReference>
<protein>
    <submittedName>
        <fullName evidence="4">Dehydrosqualene synthase</fullName>
    </submittedName>
</protein>
<name>A0A5A5U6R9_LEUCI</name>
<keyword evidence="2" id="KW-0808">Transferase</keyword>
<accession>A0A5A5U6R9</accession>
<keyword evidence="3" id="KW-0125">Carotenoid biosynthesis</keyword>
<dbReference type="RefSeq" id="WP_040176881.1">
    <property type="nucleotide sequence ID" value="NZ_BJJW01000006.1"/>
</dbReference>
<dbReference type="CDD" id="cd00683">
    <property type="entry name" value="Trans_IPPS_HH"/>
    <property type="match status" value="1"/>
</dbReference>
<dbReference type="GO" id="GO:0004311">
    <property type="term" value="F:geranylgeranyl diphosphate synthase activity"/>
    <property type="evidence" value="ECO:0007669"/>
    <property type="project" value="InterPro"/>
</dbReference>
<dbReference type="PROSITE" id="PS01045">
    <property type="entry name" value="SQUALEN_PHYTOEN_SYN_2"/>
    <property type="match status" value="1"/>
</dbReference>
<sequence>MNTKAKKQAIDSVLVHLLDSRQAIKKKSSSFYFAFSRLPRYQAFSIFVLYDFLRQLDDAADTGNADAFNALVNSWQTAMIAHDIIVTSLSTIGEKVAYIFHVFDIDAQDMLDMIAGQKSDLNHVSFETVQELEVYCYQVAGTVGCMIYTILSGKPIQMMKQDIINVGIALQLTNIIRDFHEDLLAQRCFIPKSLLQFDAELSSEDIMLKKEQDIKKALQQLSDIAISHYNCSAKIIKHLDNKTSQFALELSIEVYKKILLKMIANKFELSDQRVFVTRTEKIMLFQAIAVKYIVA</sequence>
<dbReference type="InterPro" id="IPR044843">
    <property type="entry name" value="Trans_IPPS_bact-type"/>
</dbReference>
<evidence type="ECO:0000313" key="4">
    <source>
        <dbReference type="EMBL" id="GDZ83670.1"/>
    </source>
</evidence>
<gene>
    <name evidence="4" type="primary">crtM</name>
    <name evidence="4" type="ORF">LCIT_09120</name>
</gene>
<dbReference type="Gene3D" id="1.10.600.10">
    <property type="entry name" value="Farnesyl Diphosphate Synthase"/>
    <property type="match status" value="1"/>
</dbReference>
<dbReference type="GO" id="GO:0051996">
    <property type="term" value="F:squalene synthase [NAD(P)H] activity"/>
    <property type="evidence" value="ECO:0007669"/>
    <property type="project" value="InterPro"/>
</dbReference>
<dbReference type="InterPro" id="IPR019845">
    <property type="entry name" value="Squalene/phytoene_synthase_CS"/>
</dbReference>
<dbReference type="AlphaFoldDB" id="A0A5A5U6R9"/>
<reference evidence="4 5" key="1">
    <citation type="submission" date="2019-04" db="EMBL/GenBank/DDBJ databases">
        <title>A pseudo-fructophilic Leuconostoc citreum strain F192-5 isolated from peel of satsuma mandarin: the first report for isolation and characterization of strain-dependent fructophilic-like characteristics.</title>
        <authorList>
            <person name="Maeno S."/>
            <person name="Tanizawa Y."/>
            <person name="Kajikawa A."/>
            <person name="Kanesaki Y."/>
            <person name="Kubota E."/>
            <person name="Arita M."/>
            <person name="Leon D."/>
            <person name="Endo A."/>
        </authorList>
    </citation>
    <scope>NUCLEOTIDE SEQUENCE [LARGE SCALE GENOMIC DNA]</scope>
    <source>
        <strain evidence="4 5">F192-5</strain>
    </source>
</reference>
<evidence type="ECO:0000256" key="2">
    <source>
        <dbReference type="ARBA" id="ARBA00022679"/>
    </source>
</evidence>